<sequence length="91" mass="10208">MFIQGITACTLQILPQEGYDSGHDGSLELFSVRSQFTMSDSCYSHLHQQTSAVSWCHCLALNRHTWSDSGYSQKEANTVLVSTKCTELNEF</sequence>
<protein>
    <submittedName>
        <fullName evidence="1">Uncharacterized protein</fullName>
    </submittedName>
</protein>
<evidence type="ECO:0000313" key="2">
    <source>
        <dbReference type="Proteomes" id="UP001181693"/>
    </source>
</evidence>
<proteinExistence type="predicted"/>
<dbReference type="Proteomes" id="UP001181693">
    <property type="component" value="Unassembled WGS sequence"/>
</dbReference>
<accession>A0AAV2ZZ79</accession>
<dbReference type="EMBL" id="DYDO01000007">
    <property type="protein sequence ID" value="DBA20650.1"/>
    <property type="molecule type" value="Genomic_DNA"/>
</dbReference>
<reference evidence="1" key="1">
    <citation type="thesis" date="2020" institute="ProQuest LLC" country="789 East Eisenhower Parkway, Ann Arbor, MI, USA">
        <title>Comparative Genomics and Chromosome Evolution.</title>
        <authorList>
            <person name="Mudd A.B."/>
        </authorList>
    </citation>
    <scope>NUCLEOTIDE SEQUENCE</scope>
    <source>
        <strain evidence="1">1538</strain>
        <tissue evidence="1">Blood</tissue>
    </source>
</reference>
<comment type="caution">
    <text evidence="1">The sequence shown here is derived from an EMBL/GenBank/DDBJ whole genome shotgun (WGS) entry which is preliminary data.</text>
</comment>
<organism evidence="1 2">
    <name type="scientific">Pyxicephalus adspersus</name>
    <name type="common">African bullfrog</name>
    <dbReference type="NCBI Taxonomy" id="30357"/>
    <lineage>
        <taxon>Eukaryota</taxon>
        <taxon>Metazoa</taxon>
        <taxon>Chordata</taxon>
        <taxon>Craniata</taxon>
        <taxon>Vertebrata</taxon>
        <taxon>Euteleostomi</taxon>
        <taxon>Amphibia</taxon>
        <taxon>Batrachia</taxon>
        <taxon>Anura</taxon>
        <taxon>Neobatrachia</taxon>
        <taxon>Ranoidea</taxon>
        <taxon>Pyxicephalidae</taxon>
        <taxon>Pyxicephalinae</taxon>
        <taxon>Pyxicephalus</taxon>
    </lineage>
</organism>
<name>A0AAV2ZZ79_PYXAD</name>
<evidence type="ECO:0000313" key="1">
    <source>
        <dbReference type="EMBL" id="DBA20650.1"/>
    </source>
</evidence>
<dbReference type="AlphaFoldDB" id="A0AAV2ZZ79"/>
<gene>
    <name evidence="1" type="ORF">GDO54_017410</name>
</gene>
<keyword evidence="2" id="KW-1185">Reference proteome</keyword>